<dbReference type="EMBL" id="ML977314">
    <property type="protein sequence ID" value="KAF2119815.1"/>
    <property type="molecule type" value="Genomic_DNA"/>
</dbReference>
<proteinExistence type="predicted"/>
<evidence type="ECO:0000313" key="4">
    <source>
        <dbReference type="Proteomes" id="UP000799770"/>
    </source>
</evidence>
<evidence type="ECO:0000256" key="2">
    <source>
        <dbReference type="SAM" id="Phobius"/>
    </source>
</evidence>
<evidence type="ECO:0000256" key="1">
    <source>
        <dbReference type="SAM" id="MobiDB-lite"/>
    </source>
</evidence>
<dbReference type="AlphaFoldDB" id="A0A6A5ZKK7"/>
<sequence length="328" mass="34503">MRTATEQGASLSSQRFPFASAYLSSFSGTCTLRSMAVPLTTTFTPPPQCTTDLWQETYDSDHFYALLGGQGYTTCLPASFIPTSEFFYSPGLYCPDGYYSACTSSQSVGSETATVVTCCPFGYSCQERANGPNAWPWEYTLGCTSACSSSYPITYTDSSSLKSDNCFVGGGSGAYSVQLRFREADLVTTTTALSSLASTSSSSTPLPSPSSISESPAETSAPSSVSSPSDSGLSTGAKTGIGVGAALGVALVAAILYLAWSIRRHSNNKSATDLGYDTGYGHMGYDYPELAPPPPNTYGPKSPGPTSSISPPMSMDPYPTNHPRHELR</sequence>
<dbReference type="OrthoDB" id="5429716at2759"/>
<evidence type="ECO:0000313" key="3">
    <source>
        <dbReference type="EMBL" id="KAF2119815.1"/>
    </source>
</evidence>
<protein>
    <submittedName>
        <fullName evidence="3">Uncharacterized protein</fullName>
    </submittedName>
</protein>
<reference evidence="3" key="1">
    <citation type="journal article" date="2020" name="Stud. Mycol.">
        <title>101 Dothideomycetes genomes: a test case for predicting lifestyles and emergence of pathogens.</title>
        <authorList>
            <person name="Haridas S."/>
            <person name="Albert R."/>
            <person name="Binder M."/>
            <person name="Bloem J."/>
            <person name="Labutti K."/>
            <person name="Salamov A."/>
            <person name="Andreopoulos B."/>
            <person name="Baker S."/>
            <person name="Barry K."/>
            <person name="Bills G."/>
            <person name="Bluhm B."/>
            <person name="Cannon C."/>
            <person name="Castanera R."/>
            <person name="Culley D."/>
            <person name="Daum C."/>
            <person name="Ezra D."/>
            <person name="Gonzalez J."/>
            <person name="Henrissat B."/>
            <person name="Kuo A."/>
            <person name="Liang C."/>
            <person name="Lipzen A."/>
            <person name="Lutzoni F."/>
            <person name="Magnuson J."/>
            <person name="Mondo S."/>
            <person name="Nolan M."/>
            <person name="Ohm R."/>
            <person name="Pangilinan J."/>
            <person name="Park H.-J."/>
            <person name="Ramirez L."/>
            <person name="Alfaro M."/>
            <person name="Sun H."/>
            <person name="Tritt A."/>
            <person name="Yoshinaga Y."/>
            <person name="Zwiers L.-H."/>
            <person name="Turgeon B."/>
            <person name="Goodwin S."/>
            <person name="Spatafora J."/>
            <person name="Crous P."/>
            <person name="Grigoriev I."/>
        </authorList>
    </citation>
    <scope>NUCLEOTIDE SEQUENCE</scope>
    <source>
        <strain evidence="3">CBS 627.86</strain>
    </source>
</reference>
<feature type="region of interest" description="Disordered" evidence="1">
    <location>
        <begin position="197"/>
        <end position="233"/>
    </location>
</feature>
<keyword evidence="2" id="KW-1133">Transmembrane helix</keyword>
<dbReference type="Proteomes" id="UP000799770">
    <property type="component" value="Unassembled WGS sequence"/>
</dbReference>
<accession>A0A6A5ZKK7</accession>
<name>A0A6A5ZKK7_9PLEO</name>
<keyword evidence="2" id="KW-0812">Transmembrane</keyword>
<gene>
    <name evidence="3" type="ORF">BDV96DRAFT_641693</name>
</gene>
<feature type="transmembrane region" description="Helical" evidence="2">
    <location>
        <begin position="241"/>
        <end position="260"/>
    </location>
</feature>
<feature type="region of interest" description="Disordered" evidence="1">
    <location>
        <begin position="287"/>
        <end position="328"/>
    </location>
</feature>
<keyword evidence="4" id="KW-1185">Reference proteome</keyword>
<organism evidence="3 4">
    <name type="scientific">Lophiotrema nucula</name>
    <dbReference type="NCBI Taxonomy" id="690887"/>
    <lineage>
        <taxon>Eukaryota</taxon>
        <taxon>Fungi</taxon>
        <taxon>Dikarya</taxon>
        <taxon>Ascomycota</taxon>
        <taxon>Pezizomycotina</taxon>
        <taxon>Dothideomycetes</taxon>
        <taxon>Pleosporomycetidae</taxon>
        <taxon>Pleosporales</taxon>
        <taxon>Lophiotremataceae</taxon>
        <taxon>Lophiotrema</taxon>
    </lineage>
</organism>
<keyword evidence="2" id="KW-0472">Membrane</keyword>